<feature type="domain" description="4Fe-4S ferredoxin-type" evidence="1">
    <location>
        <begin position="7"/>
        <end position="35"/>
    </location>
</feature>
<dbReference type="SUPFAM" id="SSF54862">
    <property type="entry name" value="4Fe-4S ferredoxins"/>
    <property type="match status" value="1"/>
</dbReference>
<comment type="caution">
    <text evidence="2">The sequence shown here is derived from an EMBL/GenBank/DDBJ whole genome shotgun (WGS) entry which is preliminary data.</text>
</comment>
<protein>
    <submittedName>
        <fullName evidence="2">Ferredoxin</fullName>
    </submittedName>
</protein>
<dbReference type="PROSITE" id="PS51379">
    <property type="entry name" value="4FE4S_FER_2"/>
    <property type="match status" value="1"/>
</dbReference>
<evidence type="ECO:0000313" key="3">
    <source>
        <dbReference type="Proteomes" id="UP000230214"/>
    </source>
</evidence>
<name>A0A2H0R9Z3_UNCKA</name>
<gene>
    <name evidence="2" type="ORF">COV24_04290</name>
</gene>
<evidence type="ECO:0000259" key="1">
    <source>
        <dbReference type="PROSITE" id="PS51379"/>
    </source>
</evidence>
<dbReference type="Pfam" id="PF13370">
    <property type="entry name" value="Fer4_13"/>
    <property type="match status" value="1"/>
</dbReference>
<sequence length="77" mass="8643">MKNRKIHKIVVDRNLCTGLAPCIAVAPKAFELDDEYKAVVKKGWEDLDDDVLLIAAQSCPVMAIILYDKQGKQIFPQ</sequence>
<dbReference type="InterPro" id="IPR017896">
    <property type="entry name" value="4Fe4S_Fe-S-bd"/>
</dbReference>
<dbReference type="EMBL" id="PCXU01000036">
    <property type="protein sequence ID" value="PIR43156.1"/>
    <property type="molecule type" value="Genomic_DNA"/>
</dbReference>
<dbReference type="AlphaFoldDB" id="A0A2H0R9Z3"/>
<accession>A0A2H0R9Z3</accession>
<proteinExistence type="predicted"/>
<dbReference type="Proteomes" id="UP000230214">
    <property type="component" value="Unassembled WGS sequence"/>
</dbReference>
<evidence type="ECO:0000313" key="2">
    <source>
        <dbReference type="EMBL" id="PIR43156.1"/>
    </source>
</evidence>
<reference evidence="2 3" key="1">
    <citation type="submission" date="2017-09" db="EMBL/GenBank/DDBJ databases">
        <title>Depth-based differentiation of microbial function through sediment-hosted aquifers and enrichment of novel symbionts in the deep terrestrial subsurface.</title>
        <authorList>
            <person name="Probst A.J."/>
            <person name="Ladd B."/>
            <person name="Jarett J.K."/>
            <person name="Geller-Mcgrath D.E."/>
            <person name="Sieber C.M."/>
            <person name="Emerson J.B."/>
            <person name="Anantharaman K."/>
            <person name="Thomas B.C."/>
            <person name="Malmstrom R."/>
            <person name="Stieglmeier M."/>
            <person name="Klingl A."/>
            <person name="Woyke T."/>
            <person name="Ryan C.M."/>
            <person name="Banfield J.F."/>
        </authorList>
    </citation>
    <scope>NUCLEOTIDE SEQUENCE [LARGE SCALE GENOMIC DNA]</scope>
    <source>
        <strain evidence="2">CG10_big_fil_rev_8_21_14_0_10_32_10</strain>
    </source>
</reference>
<organism evidence="2 3">
    <name type="scientific">candidate division WWE3 bacterium CG10_big_fil_rev_8_21_14_0_10_32_10</name>
    <dbReference type="NCBI Taxonomy" id="1975090"/>
    <lineage>
        <taxon>Bacteria</taxon>
        <taxon>Katanobacteria</taxon>
    </lineage>
</organism>
<dbReference type="Gene3D" id="3.30.70.20">
    <property type="match status" value="1"/>
</dbReference>